<keyword evidence="2 7" id="KW-0349">Heme</keyword>
<dbReference type="InterPro" id="IPR005616">
    <property type="entry name" value="CcmH/CycL/Ccl2/NrfF_N"/>
</dbReference>
<dbReference type="Gene3D" id="1.25.40.10">
    <property type="entry name" value="Tetratricopeptide repeat domain"/>
    <property type="match status" value="1"/>
</dbReference>
<evidence type="ECO:0000256" key="7">
    <source>
        <dbReference type="RuleBase" id="RU364112"/>
    </source>
</evidence>
<comment type="caution">
    <text evidence="7">Lacks conserved residue(s) required for the propagation of feature annotation.</text>
</comment>
<comment type="similarity">
    <text evidence="1 7">Belongs to the CcmH/CycL/Ccl2/NrfF family.</text>
</comment>
<dbReference type="RefSeq" id="WP_072789024.1">
    <property type="nucleotide sequence ID" value="NZ_FQUL01000008.1"/>
</dbReference>
<keyword evidence="4 7" id="KW-0732">Signal</keyword>
<keyword evidence="3 7" id="KW-0479">Metal-binding</keyword>
<dbReference type="STRING" id="1121881.SAMN02745225_00842"/>
<evidence type="ECO:0000256" key="2">
    <source>
        <dbReference type="ARBA" id="ARBA00022617"/>
    </source>
</evidence>
<keyword evidence="10" id="KW-1185">Reference proteome</keyword>
<evidence type="ECO:0000313" key="10">
    <source>
        <dbReference type="Proteomes" id="UP000184295"/>
    </source>
</evidence>
<dbReference type="OrthoDB" id="9804975at2"/>
<feature type="domain" description="CcmH/CycL/Ccl2/NrfF N-terminal" evidence="8">
    <location>
        <begin position="32"/>
        <end position="140"/>
    </location>
</feature>
<evidence type="ECO:0000256" key="6">
    <source>
        <dbReference type="ARBA" id="ARBA00023004"/>
    </source>
</evidence>
<keyword evidence="7" id="KW-1133">Transmembrane helix</keyword>
<dbReference type="GO" id="GO:0017004">
    <property type="term" value="P:cytochrome complex assembly"/>
    <property type="evidence" value="ECO:0007669"/>
    <property type="project" value="UniProtKB-KW"/>
</dbReference>
<evidence type="ECO:0000256" key="1">
    <source>
        <dbReference type="ARBA" id="ARBA00010342"/>
    </source>
</evidence>
<name>A0A1M4U4S8_9ACTN</name>
<keyword evidence="5" id="KW-0201">Cytochrome c-type biogenesis</keyword>
<keyword evidence="7" id="KW-0812">Transmembrane</keyword>
<accession>A0A1M4U4S8</accession>
<evidence type="ECO:0000313" key="9">
    <source>
        <dbReference type="EMBL" id="SHE51644.1"/>
    </source>
</evidence>
<dbReference type="PANTHER" id="PTHR47870">
    <property type="entry name" value="CYTOCHROME C-TYPE BIOGENESIS PROTEIN CCMH"/>
    <property type="match status" value="1"/>
</dbReference>
<gene>
    <name evidence="9" type="ORF">SAMN02745225_00842</name>
</gene>
<dbReference type="InterPro" id="IPR038297">
    <property type="entry name" value="CcmH/CycL/NrfF/Ccl2_sf"/>
</dbReference>
<dbReference type="EMBL" id="FQUL01000008">
    <property type="protein sequence ID" value="SHE51644.1"/>
    <property type="molecule type" value="Genomic_DNA"/>
</dbReference>
<organism evidence="9 10">
    <name type="scientific">Ferrithrix thermotolerans DSM 19514</name>
    <dbReference type="NCBI Taxonomy" id="1121881"/>
    <lineage>
        <taxon>Bacteria</taxon>
        <taxon>Bacillati</taxon>
        <taxon>Actinomycetota</taxon>
        <taxon>Acidimicrobiia</taxon>
        <taxon>Acidimicrobiales</taxon>
        <taxon>Acidimicrobiaceae</taxon>
        <taxon>Ferrithrix</taxon>
    </lineage>
</organism>
<evidence type="ECO:0000256" key="4">
    <source>
        <dbReference type="ARBA" id="ARBA00022729"/>
    </source>
</evidence>
<dbReference type="InterPro" id="IPR011990">
    <property type="entry name" value="TPR-like_helical_dom_sf"/>
</dbReference>
<keyword evidence="6 7" id="KW-0408">Iron</keyword>
<sequence length="356" mass="38656">MAAVSIDQKSKGKTRLFWPIVLSVLVLTIGFVSYKDISSPKGASRVVTLEQEVKCPTCIDLSVYNSNDATSYTMRVFIKKAVAGGESNSEILDTLVTTYGSEILMTPPKSGINLLLWFLPASFLLAAVSEIVYLRRRSVEIAEVNGETIPIAEEIPTVKNVSYLRQKPRQRSLSALRVFRTIRSQGKRAWLLLGSVVLVLTGSGVATYGLLSGSSSSAPSTATVDQQVLDAEVLAGAGQLDSASQILSKVLQEDPRQPQALAYEGWISCQVGALRKDKSLINRGLGLISQSISISPSYAMGHLFYGVVLYSEVHDAASSVKQFKLAIRYHVQKSVLEQVKATVDQAYQSEGLRPPL</sequence>
<dbReference type="PANTHER" id="PTHR47870:SF1">
    <property type="entry name" value="CYTOCHROME C-TYPE BIOGENESIS PROTEIN CCMH"/>
    <property type="match status" value="1"/>
</dbReference>
<dbReference type="Proteomes" id="UP000184295">
    <property type="component" value="Unassembled WGS sequence"/>
</dbReference>
<evidence type="ECO:0000259" key="8">
    <source>
        <dbReference type="Pfam" id="PF03918"/>
    </source>
</evidence>
<feature type="transmembrane region" description="Helical" evidence="7">
    <location>
        <begin position="16"/>
        <end position="34"/>
    </location>
</feature>
<dbReference type="CDD" id="cd16378">
    <property type="entry name" value="CcmH_N"/>
    <property type="match status" value="1"/>
</dbReference>
<evidence type="ECO:0000256" key="3">
    <source>
        <dbReference type="ARBA" id="ARBA00022723"/>
    </source>
</evidence>
<dbReference type="Pfam" id="PF03918">
    <property type="entry name" value="CcmH"/>
    <property type="match status" value="1"/>
</dbReference>
<dbReference type="Gene3D" id="1.10.8.640">
    <property type="entry name" value="Cytochrome C biogenesis protein"/>
    <property type="match status" value="1"/>
</dbReference>
<protein>
    <recommendedName>
        <fullName evidence="7">Cytochrome c-type biogenesis protein</fullName>
    </recommendedName>
</protein>
<comment type="function">
    <text evidence="7">Possible subunit of a heme lyase.</text>
</comment>
<dbReference type="GO" id="GO:0005886">
    <property type="term" value="C:plasma membrane"/>
    <property type="evidence" value="ECO:0007669"/>
    <property type="project" value="TreeGrafter"/>
</dbReference>
<proteinExistence type="inferred from homology"/>
<dbReference type="AlphaFoldDB" id="A0A1M4U4S8"/>
<feature type="transmembrane region" description="Helical" evidence="7">
    <location>
        <begin position="189"/>
        <end position="211"/>
    </location>
</feature>
<evidence type="ECO:0000256" key="5">
    <source>
        <dbReference type="ARBA" id="ARBA00022748"/>
    </source>
</evidence>
<dbReference type="GO" id="GO:0046872">
    <property type="term" value="F:metal ion binding"/>
    <property type="evidence" value="ECO:0007669"/>
    <property type="project" value="UniProtKB-KW"/>
</dbReference>
<reference evidence="10" key="1">
    <citation type="submission" date="2016-11" db="EMBL/GenBank/DDBJ databases">
        <authorList>
            <person name="Varghese N."/>
            <person name="Submissions S."/>
        </authorList>
    </citation>
    <scope>NUCLEOTIDE SEQUENCE [LARGE SCALE GENOMIC DNA]</scope>
    <source>
        <strain evidence="10">DSM 19514</strain>
    </source>
</reference>
<feature type="transmembrane region" description="Helical" evidence="7">
    <location>
        <begin position="114"/>
        <end position="134"/>
    </location>
</feature>
<dbReference type="InterPro" id="IPR051263">
    <property type="entry name" value="C-type_cytochrome_biogenesis"/>
</dbReference>
<dbReference type="SUPFAM" id="SSF48452">
    <property type="entry name" value="TPR-like"/>
    <property type="match status" value="1"/>
</dbReference>
<keyword evidence="7" id="KW-0472">Membrane</keyword>